<dbReference type="PANTHER" id="PTHR43161:SF4">
    <property type="entry name" value="D-XYLULOSE REDUCTASE"/>
    <property type="match status" value="1"/>
</dbReference>
<dbReference type="SUPFAM" id="SSF50129">
    <property type="entry name" value="GroES-like"/>
    <property type="match status" value="1"/>
</dbReference>
<sequence>MSPSILEPTPCCLTDHIGKISQKSKREEATIIQARFPNPSLQVTADHNLKQVEAPVYAPQKGEVLLHIKATGICGSDIHFWKSGRIGTLVVEGDCILGHEAAGVVLQVGEGVTNLKPGDRVAMEPGVPCSDCFLCSDGRYNLCEDVQFAGVYPYHGSLQRYKIHPARWLHKLPDNVSYAEGALLEPLSVAMHGIRLAGLTLGRGAVICGAGPVGLLTLAAARASGAHPIVITDLEPSRLKFAKEFVPSVIPYQVNRDLDAEGNAKAIRALFGKEDEYFAPETVLECTGVESSICIAAYTARRGGTVMVIGVGKSIMNNLPFMHLSLAEIQLKFINRYRDTWAPAIQCLDGGILKDLTKLVSHTFPLEKARYAMELCSDTRNGSIKVLVVDEVDATIS</sequence>
<dbReference type="Gene3D" id="3.90.180.10">
    <property type="entry name" value="Medium-chain alcohol dehydrogenases, catalytic domain"/>
    <property type="match status" value="1"/>
</dbReference>
<dbReference type="InterPro" id="IPR036291">
    <property type="entry name" value="NAD(P)-bd_dom_sf"/>
</dbReference>
<dbReference type="HOGENOM" id="CLU_026673_11_5_1"/>
<evidence type="ECO:0000259" key="9">
    <source>
        <dbReference type="Pfam" id="PF00107"/>
    </source>
</evidence>
<evidence type="ECO:0000256" key="3">
    <source>
        <dbReference type="ARBA" id="ARBA00008072"/>
    </source>
</evidence>
<keyword evidence="5 8" id="KW-0862">Zinc</keyword>
<dbReference type="EMBL" id="JPOX01000018">
    <property type="protein sequence ID" value="KFX46590.1"/>
    <property type="molecule type" value="Genomic_DNA"/>
</dbReference>
<dbReference type="CDD" id="cd05285">
    <property type="entry name" value="sorbitol_DH"/>
    <property type="match status" value="1"/>
</dbReference>
<dbReference type="InterPro" id="IPR002328">
    <property type="entry name" value="ADH_Zn_CS"/>
</dbReference>
<keyword evidence="4 8" id="KW-0479">Metal-binding</keyword>
<dbReference type="GO" id="GO:0003939">
    <property type="term" value="F:L-iditol 2-dehydrogenase (NAD+) activity"/>
    <property type="evidence" value="ECO:0007669"/>
    <property type="project" value="TreeGrafter"/>
</dbReference>
<dbReference type="Pfam" id="PF08240">
    <property type="entry name" value="ADH_N"/>
    <property type="match status" value="1"/>
</dbReference>
<evidence type="ECO:0000256" key="2">
    <source>
        <dbReference type="ARBA" id="ARBA00004921"/>
    </source>
</evidence>
<dbReference type="Pfam" id="PF00107">
    <property type="entry name" value="ADH_zinc_N"/>
    <property type="match status" value="1"/>
</dbReference>
<dbReference type="Gene3D" id="3.40.50.720">
    <property type="entry name" value="NAD(P)-binding Rossmann-like Domain"/>
    <property type="match status" value="1"/>
</dbReference>
<dbReference type="PROSITE" id="PS00059">
    <property type="entry name" value="ADH_ZINC"/>
    <property type="match status" value="1"/>
</dbReference>
<evidence type="ECO:0000256" key="1">
    <source>
        <dbReference type="ARBA" id="ARBA00001947"/>
    </source>
</evidence>
<evidence type="ECO:0000256" key="7">
    <source>
        <dbReference type="ARBA" id="ARBA00023027"/>
    </source>
</evidence>
<evidence type="ECO:0000313" key="11">
    <source>
        <dbReference type="EMBL" id="KFX46590.1"/>
    </source>
</evidence>
<reference evidence="11" key="1">
    <citation type="journal article" date="2014" name="PLoS Genet.">
        <title>Signature Gene Expression Reveals Novel Clues to the Molecular Mechanisms of Dimorphic Transition in Penicillium marneffei.</title>
        <authorList>
            <person name="Yang E."/>
            <person name="Wang G."/>
            <person name="Cai J."/>
            <person name="Woo P.C."/>
            <person name="Lau S.K."/>
            <person name="Yuen K.-Y."/>
            <person name="Chow W.-N."/>
            <person name="Lin X."/>
        </authorList>
    </citation>
    <scope>NUCLEOTIDE SEQUENCE [LARGE SCALE GENOMIC DNA]</scope>
    <source>
        <strain evidence="11">PM1</strain>
    </source>
</reference>
<keyword evidence="6" id="KW-0560">Oxidoreductase</keyword>
<dbReference type="InterPro" id="IPR011032">
    <property type="entry name" value="GroES-like_sf"/>
</dbReference>
<evidence type="ECO:0000256" key="6">
    <source>
        <dbReference type="ARBA" id="ARBA00023002"/>
    </source>
</evidence>
<dbReference type="AlphaFoldDB" id="A0A093V346"/>
<protein>
    <submittedName>
        <fullName evidence="11">L-arabinitol 4-dehydrogenase</fullName>
    </submittedName>
</protein>
<dbReference type="SUPFAM" id="SSF51735">
    <property type="entry name" value="NAD(P)-binding Rossmann-fold domains"/>
    <property type="match status" value="1"/>
</dbReference>
<dbReference type="GO" id="GO:0008270">
    <property type="term" value="F:zinc ion binding"/>
    <property type="evidence" value="ECO:0007669"/>
    <property type="project" value="InterPro"/>
</dbReference>
<gene>
    <name evidence="11" type="ORF">GQ26_0180850</name>
</gene>
<dbReference type="InterPro" id="IPR045306">
    <property type="entry name" value="SDH-like"/>
</dbReference>
<evidence type="ECO:0000259" key="10">
    <source>
        <dbReference type="Pfam" id="PF08240"/>
    </source>
</evidence>
<evidence type="ECO:0000256" key="8">
    <source>
        <dbReference type="RuleBase" id="RU361277"/>
    </source>
</evidence>
<evidence type="ECO:0000256" key="4">
    <source>
        <dbReference type="ARBA" id="ARBA00022723"/>
    </source>
</evidence>
<organism evidence="11">
    <name type="scientific">Talaromyces marneffei PM1</name>
    <dbReference type="NCBI Taxonomy" id="1077442"/>
    <lineage>
        <taxon>Eukaryota</taxon>
        <taxon>Fungi</taxon>
        <taxon>Dikarya</taxon>
        <taxon>Ascomycota</taxon>
        <taxon>Pezizomycotina</taxon>
        <taxon>Eurotiomycetes</taxon>
        <taxon>Eurotiomycetidae</taxon>
        <taxon>Eurotiales</taxon>
        <taxon>Trichocomaceae</taxon>
        <taxon>Talaromyces</taxon>
        <taxon>Talaromyces sect. Talaromyces</taxon>
    </lineage>
</organism>
<comment type="cofactor">
    <cofactor evidence="1 8">
        <name>Zn(2+)</name>
        <dbReference type="ChEBI" id="CHEBI:29105"/>
    </cofactor>
</comment>
<keyword evidence="7" id="KW-0520">NAD</keyword>
<feature type="domain" description="Alcohol dehydrogenase-like C-terminal" evidence="9">
    <location>
        <begin position="212"/>
        <end position="348"/>
    </location>
</feature>
<proteinExistence type="inferred from homology"/>
<dbReference type="InterPro" id="IPR013154">
    <property type="entry name" value="ADH-like_N"/>
</dbReference>
<dbReference type="FunFam" id="3.40.50.720:FF:000068">
    <property type="entry name" value="Sorbitol dehydrogenase"/>
    <property type="match status" value="1"/>
</dbReference>
<accession>A0A093V346</accession>
<comment type="similarity">
    <text evidence="3 8">Belongs to the zinc-containing alcohol dehydrogenase family.</text>
</comment>
<comment type="pathway">
    <text evidence="2">Carbohydrate degradation.</text>
</comment>
<dbReference type="eggNOG" id="KOG0024">
    <property type="taxonomic scope" value="Eukaryota"/>
</dbReference>
<dbReference type="PANTHER" id="PTHR43161">
    <property type="entry name" value="SORBITOL DEHYDROGENASE"/>
    <property type="match status" value="1"/>
</dbReference>
<dbReference type="InterPro" id="IPR013149">
    <property type="entry name" value="ADH-like_C"/>
</dbReference>
<comment type="caution">
    <text evidence="11">The sequence shown here is derived from an EMBL/GenBank/DDBJ whole genome shotgun (WGS) entry which is preliminary data.</text>
</comment>
<name>A0A093V346_TALMA</name>
<evidence type="ECO:0000256" key="5">
    <source>
        <dbReference type="ARBA" id="ARBA00022833"/>
    </source>
</evidence>
<feature type="domain" description="Alcohol dehydrogenase-like N-terminal" evidence="10">
    <location>
        <begin position="61"/>
        <end position="174"/>
    </location>
</feature>
<dbReference type="GO" id="GO:0006062">
    <property type="term" value="P:sorbitol catabolic process"/>
    <property type="evidence" value="ECO:0007669"/>
    <property type="project" value="TreeGrafter"/>
</dbReference>